<reference evidence="17 18" key="1">
    <citation type="journal article" date="2019" name="PLoS Biol.">
        <title>Sex chromosomes control vertical transmission of feminizing Wolbachia symbionts in an isopod.</title>
        <authorList>
            <person name="Becking T."/>
            <person name="Chebbi M.A."/>
            <person name="Giraud I."/>
            <person name="Moumen B."/>
            <person name="Laverre T."/>
            <person name="Caubet Y."/>
            <person name="Peccoud J."/>
            <person name="Gilbert C."/>
            <person name="Cordaux R."/>
        </authorList>
    </citation>
    <scope>NUCLEOTIDE SEQUENCE [LARGE SCALE GENOMIC DNA]</scope>
    <source>
        <strain evidence="17">ANa2</strain>
        <tissue evidence="17">Whole body excluding digestive tract and cuticle</tissue>
    </source>
</reference>
<dbReference type="InterPro" id="IPR031657">
    <property type="entry name" value="REPA_OB_2"/>
</dbReference>
<keyword evidence="4 11" id="KW-0479">Metal-binding</keyword>
<organism evidence="17 18">
    <name type="scientific">Armadillidium nasatum</name>
    <dbReference type="NCBI Taxonomy" id="96803"/>
    <lineage>
        <taxon>Eukaryota</taxon>
        <taxon>Metazoa</taxon>
        <taxon>Ecdysozoa</taxon>
        <taxon>Arthropoda</taxon>
        <taxon>Crustacea</taxon>
        <taxon>Multicrustacea</taxon>
        <taxon>Malacostraca</taxon>
        <taxon>Eumalacostraca</taxon>
        <taxon>Peracarida</taxon>
        <taxon>Isopoda</taxon>
        <taxon>Oniscidea</taxon>
        <taxon>Crinocheta</taxon>
        <taxon>Armadillidiidae</taxon>
        <taxon>Armadillidium</taxon>
    </lineage>
</organism>
<keyword evidence="6 11" id="KW-0862">Zinc</keyword>
<comment type="similarity">
    <text evidence="2 11">Belongs to the replication factor A protein 1 family.</text>
</comment>
<evidence type="ECO:0000259" key="16">
    <source>
        <dbReference type="Pfam" id="PF16900"/>
    </source>
</evidence>
<name>A0A5N5TBT7_9CRUS</name>
<keyword evidence="18" id="KW-1185">Reference proteome</keyword>
<dbReference type="GO" id="GO:0008270">
    <property type="term" value="F:zinc ion binding"/>
    <property type="evidence" value="ECO:0007669"/>
    <property type="project" value="UniProtKB-KW"/>
</dbReference>
<keyword evidence="3 11" id="KW-0235">DNA replication</keyword>
<dbReference type="InterPro" id="IPR013955">
    <property type="entry name" value="Rep_factor-A_C"/>
</dbReference>
<dbReference type="GO" id="GO:0003677">
    <property type="term" value="F:DNA binding"/>
    <property type="evidence" value="ECO:0007669"/>
    <property type="project" value="UniProtKB-KW"/>
</dbReference>
<dbReference type="PANTHER" id="PTHR47165:SF4">
    <property type="entry name" value="OS03G0429900 PROTEIN"/>
    <property type="match status" value="1"/>
</dbReference>
<evidence type="ECO:0000256" key="6">
    <source>
        <dbReference type="ARBA" id="ARBA00022833"/>
    </source>
</evidence>
<dbReference type="FunFam" id="2.40.50.140:FF:000090">
    <property type="entry name" value="Replication protein A subunit"/>
    <property type="match status" value="1"/>
</dbReference>
<comment type="caution">
    <text evidence="17">The sequence shown here is derived from an EMBL/GenBank/DDBJ whole genome shotgun (WGS) entry which is preliminary data.</text>
</comment>
<dbReference type="CDD" id="cd04476">
    <property type="entry name" value="RPA1_DBD_C"/>
    <property type="match status" value="1"/>
</dbReference>
<comment type="subcellular location">
    <subcellularLocation>
        <location evidence="1 11">Nucleus</location>
    </subcellularLocation>
</comment>
<feature type="domain" description="Replication factor-A protein 1 N-terminal" evidence="14">
    <location>
        <begin position="5"/>
        <end position="98"/>
    </location>
</feature>
<keyword evidence="5 11" id="KW-0863">Zinc-finger</keyword>
<evidence type="ECO:0000259" key="15">
    <source>
        <dbReference type="Pfam" id="PF08646"/>
    </source>
</evidence>
<dbReference type="AlphaFoldDB" id="A0A5N5TBT7"/>
<feature type="domain" description="OB" evidence="13">
    <location>
        <begin position="184"/>
        <end position="262"/>
    </location>
</feature>
<dbReference type="GO" id="GO:0006310">
    <property type="term" value="P:DNA recombination"/>
    <property type="evidence" value="ECO:0007669"/>
    <property type="project" value="InterPro"/>
</dbReference>
<feature type="region of interest" description="Disordered" evidence="12">
    <location>
        <begin position="111"/>
        <end position="165"/>
    </location>
</feature>
<comment type="subunit">
    <text evidence="10 11">Component of the heterotrimeric canonical replication protein A complex (RPA).</text>
</comment>
<dbReference type="Gene3D" id="2.40.50.140">
    <property type="entry name" value="Nucleic acid-binding proteins"/>
    <property type="match status" value="4"/>
</dbReference>
<gene>
    <name evidence="17" type="primary">RPA1_1</name>
    <name evidence="17" type="ORF">Anas_09084</name>
</gene>
<dbReference type="Pfam" id="PF01336">
    <property type="entry name" value="tRNA_anti-codon"/>
    <property type="match status" value="1"/>
</dbReference>
<evidence type="ECO:0000256" key="10">
    <source>
        <dbReference type="ARBA" id="ARBA00062035"/>
    </source>
</evidence>
<protein>
    <recommendedName>
        <fullName evidence="11">Replication protein A subunit</fullName>
    </recommendedName>
</protein>
<evidence type="ECO:0000313" key="17">
    <source>
        <dbReference type="EMBL" id="KAB7503649.1"/>
    </source>
</evidence>
<dbReference type="InterPro" id="IPR007199">
    <property type="entry name" value="Rep_factor-A_N"/>
</dbReference>
<dbReference type="CDD" id="cd04475">
    <property type="entry name" value="RPA1_DBD_B"/>
    <property type="match status" value="1"/>
</dbReference>
<evidence type="ECO:0000256" key="8">
    <source>
        <dbReference type="ARBA" id="ARBA00023242"/>
    </source>
</evidence>
<evidence type="ECO:0000256" key="2">
    <source>
        <dbReference type="ARBA" id="ARBA00005690"/>
    </source>
</evidence>
<proteinExistence type="inferred from homology"/>
<evidence type="ECO:0000256" key="9">
    <source>
        <dbReference type="ARBA" id="ARBA00058595"/>
    </source>
</evidence>
<dbReference type="PANTHER" id="PTHR47165">
    <property type="entry name" value="OS03G0429900 PROTEIN"/>
    <property type="match status" value="1"/>
</dbReference>
<accession>A0A5N5TBT7</accession>
<dbReference type="GO" id="GO:0006281">
    <property type="term" value="P:DNA repair"/>
    <property type="evidence" value="ECO:0007669"/>
    <property type="project" value="InterPro"/>
</dbReference>
<evidence type="ECO:0000256" key="11">
    <source>
        <dbReference type="RuleBase" id="RU364130"/>
    </source>
</evidence>
<dbReference type="InterPro" id="IPR012340">
    <property type="entry name" value="NA-bd_OB-fold"/>
</dbReference>
<evidence type="ECO:0000259" key="13">
    <source>
        <dbReference type="Pfam" id="PF01336"/>
    </source>
</evidence>
<evidence type="ECO:0000256" key="5">
    <source>
        <dbReference type="ARBA" id="ARBA00022771"/>
    </source>
</evidence>
<dbReference type="FunFam" id="2.40.50.140:FF:000041">
    <property type="entry name" value="Replication protein A subunit"/>
    <property type="match status" value="1"/>
</dbReference>
<dbReference type="GO" id="GO:0006260">
    <property type="term" value="P:DNA replication"/>
    <property type="evidence" value="ECO:0007669"/>
    <property type="project" value="UniProtKB-KW"/>
</dbReference>
<evidence type="ECO:0000256" key="12">
    <source>
        <dbReference type="SAM" id="MobiDB-lite"/>
    </source>
</evidence>
<evidence type="ECO:0000256" key="4">
    <source>
        <dbReference type="ARBA" id="ARBA00022723"/>
    </source>
</evidence>
<dbReference type="OrthoDB" id="1751331at2759"/>
<dbReference type="Pfam" id="PF16900">
    <property type="entry name" value="REPA_OB_2"/>
    <property type="match status" value="1"/>
</dbReference>
<dbReference type="CDD" id="cd04477">
    <property type="entry name" value="RPA1N"/>
    <property type="match status" value="1"/>
</dbReference>
<feature type="domain" description="Replication factor A C-terminal" evidence="15">
    <location>
        <begin position="448"/>
        <end position="591"/>
    </location>
</feature>
<dbReference type="CDD" id="cd04474">
    <property type="entry name" value="RPA1_DBD_A"/>
    <property type="match status" value="1"/>
</dbReference>
<dbReference type="EMBL" id="SEYY01004742">
    <property type="protein sequence ID" value="KAB7503649.1"/>
    <property type="molecule type" value="Genomic_DNA"/>
</dbReference>
<dbReference type="FunFam" id="2.40.50.140:FF:000064">
    <property type="entry name" value="Replication protein A subunit"/>
    <property type="match status" value="1"/>
</dbReference>
<dbReference type="InterPro" id="IPR004591">
    <property type="entry name" value="Rfa1"/>
</dbReference>
<dbReference type="InterPro" id="IPR047192">
    <property type="entry name" value="Euk_RPA1_DBD_C"/>
</dbReference>
<evidence type="ECO:0000313" key="18">
    <source>
        <dbReference type="Proteomes" id="UP000326759"/>
    </source>
</evidence>
<dbReference type="SUPFAM" id="SSF50249">
    <property type="entry name" value="Nucleic acid-binding proteins"/>
    <property type="match status" value="4"/>
</dbReference>
<sequence>MAAQLTNGGIHKLFNEHVESLVFQVLTIKIIQSGNHDRFRMKLSDGTHYSACCMLGTQLNDVAENLAPNSIIRVNRYVCNTINESRKVAIILDLDVLHSGGEAVIGTPAQFETSGQQESSSTASTNVQQPSTKTLSNQFDQPRTNTFSRGSVNANQGSSFAGGSSSVPAGVHPISSLTPYQNKWTICARVTNKSDIRTWNNSRGQGKLFSMDLLDETGEIRATAFNEQCDKFYNMIEIDKVYYITQAQLKTADKRYSSLKNDYEMTFNQGTQVTACQQKTNIPNMQFEFVSIDQLENVERDTTIDVIGICKEVAEVSTITQKTTGKELKKRDIQIVDDSGKEVRLTLWGEKAENFDGSLNPIIAAKGVKVSDFGGKSLSFLSSSAMQVNPDIKESHKLRAWYENVGCNLQTENLSKQGGSSGGGMDSNLKMIGEAVVENLGYRDQADYYSTKATLVFLKKENCLYTACPSDGCNKKVIDMNNGVYRCEKCNKEYDSFNWRLMLQASLADGTDSVWVTLFQEHAETLLGCTSANLGALREHDENAFQATFSSALFKEYIFKLRVKMESYNDEKRLKTTVVAVTPLNYKDYNKVILNQLKSMGISS</sequence>
<dbReference type="FunFam" id="2.40.50.140:FF:000117">
    <property type="entry name" value="Replication protein A subunit"/>
    <property type="match status" value="1"/>
</dbReference>
<dbReference type="InterPro" id="IPR004365">
    <property type="entry name" value="NA-bd_OB_tRNA"/>
</dbReference>
<keyword evidence="7 11" id="KW-0238">DNA-binding</keyword>
<evidence type="ECO:0000259" key="14">
    <source>
        <dbReference type="Pfam" id="PF04057"/>
    </source>
</evidence>
<dbReference type="Pfam" id="PF04057">
    <property type="entry name" value="Rep-A_N"/>
    <property type="match status" value="1"/>
</dbReference>
<evidence type="ECO:0000256" key="1">
    <source>
        <dbReference type="ARBA" id="ARBA00004123"/>
    </source>
</evidence>
<dbReference type="GO" id="GO:0005634">
    <property type="term" value="C:nucleus"/>
    <property type="evidence" value="ECO:0007669"/>
    <property type="project" value="UniProtKB-SubCell"/>
</dbReference>
<comment type="function">
    <text evidence="9 11">As part of the heterotrimeric replication protein A complex (RPA/RP-A), binds and stabilizes single-stranded DNA intermediates, that form during DNA replication or upon DNA stress. It prevents their reannealing and in parallel, recruits and activates different proteins and complexes involved in DNA metabolism. Thereby, it plays an essential role both in DNA replication and the cellular response to DNA damage.</text>
</comment>
<feature type="domain" description="Replication protein A OB" evidence="16">
    <location>
        <begin position="292"/>
        <end position="389"/>
    </location>
</feature>
<evidence type="ECO:0000256" key="7">
    <source>
        <dbReference type="ARBA" id="ARBA00023125"/>
    </source>
</evidence>
<dbReference type="Proteomes" id="UP000326759">
    <property type="component" value="Unassembled WGS sequence"/>
</dbReference>
<evidence type="ECO:0000256" key="3">
    <source>
        <dbReference type="ARBA" id="ARBA00022705"/>
    </source>
</evidence>
<dbReference type="NCBIfam" id="TIGR00617">
    <property type="entry name" value="rpa1"/>
    <property type="match status" value="1"/>
</dbReference>
<keyword evidence="8 11" id="KW-0539">Nucleus</keyword>
<dbReference type="Pfam" id="PF08646">
    <property type="entry name" value="Rep_fac-A_C"/>
    <property type="match status" value="1"/>
</dbReference>